<sequence length="141" mass="16758">MLLNSGLIYEINITRTYLDQPPQKKERKFDSFVEPTLKEILNNFIRSNGTLPVYFYVCENSDEKEAARRKLFANRWYAQSSLNDWHLYNYELRESDTDRDPWFLGLLIHENHPYTTQFPLAFEAFVKNEISLSKILSTVLL</sequence>
<organism evidence="1 2">
    <name type="scientific">Chitinophaga cymbidii</name>
    <dbReference type="NCBI Taxonomy" id="1096750"/>
    <lineage>
        <taxon>Bacteria</taxon>
        <taxon>Pseudomonadati</taxon>
        <taxon>Bacteroidota</taxon>
        <taxon>Chitinophagia</taxon>
        <taxon>Chitinophagales</taxon>
        <taxon>Chitinophagaceae</taxon>
        <taxon>Chitinophaga</taxon>
    </lineage>
</organism>
<dbReference type="InterPro" id="IPR046167">
    <property type="entry name" value="DUF6169"/>
</dbReference>
<accession>A0A512RSN3</accession>
<protein>
    <submittedName>
        <fullName evidence="1">Uncharacterized protein</fullName>
    </submittedName>
</protein>
<dbReference type="Pfam" id="PF19666">
    <property type="entry name" value="DUF6169"/>
    <property type="match status" value="1"/>
</dbReference>
<comment type="caution">
    <text evidence="1">The sequence shown here is derived from an EMBL/GenBank/DDBJ whole genome shotgun (WGS) entry which is preliminary data.</text>
</comment>
<dbReference type="AlphaFoldDB" id="A0A512RSN3"/>
<name>A0A512RSN3_9BACT</name>
<reference evidence="1 2" key="1">
    <citation type="submission" date="2019-07" db="EMBL/GenBank/DDBJ databases">
        <title>Whole genome shotgun sequence of Chitinophaga cymbidii NBRC 109752.</title>
        <authorList>
            <person name="Hosoyama A."/>
            <person name="Uohara A."/>
            <person name="Ohji S."/>
            <person name="Ichikawa N."/>
        </authorList>
    </citation>
    <scope>NUCLEOTIDE SEQUENCE [LARGE SCALE GENOMIC DNA]</scope>
    <source>
        <strain evidence="1 2">NBRC 109752</strain>
    </source>
</reference>
<evidence type="ECO:0000313" key="1">
    <source>
        <dbReference type="EMBL" id="GEP98710.1"/>
    </source>
</evidence>
<keyword evidence="2" id="KW-1185">Reference proteome</keyword>
<dbReference type="EMBL" id="BKAU01000007">
    <property type="protein sequence ID" value="GEP98710.1"/>
    <property type="molecule type" value="Genomic_DNA"/>
</dbReference>
<proteinExistence type="predicted"/>
<evidence type="ECO:0000313" key="2">
    <source>
        <dbReference type="Proteomes" id="UP000321436"/>
    </source>
</evidence>
<gene>
    <name evidence="1" type="ORF">CCY01nite_49700</name>
</gene>
<dbReference type="Proteomes" id="UP000321436">
    <property type="component" value="Unassembled WGS sequence"/>
</dbReference>